<evidence type="ECO:0000256" key="1">
    <source>
        <dbReference type="SAM" id="SignalP"/>
    </source>
</evidence>
<reference evidence="2 3" key="1">
    <citation type="submission" date="2021-03" db="EMBL/GenBank/DDBJ databases">
        <title>Fibrella sp. HMF5405 genome sequencing and assembly.</title>
        <authorList>
            <person name="Kang H."/>
            <person name="Kim H."/>
            <person name="Bae S."/>
            <person name="Joh K."/>
        </authorList>
    </citation>
    <scope>NUCLEOTIDE SEQUENCE [LARGE SCALE GENOMIC DNA]</scope>
    <source>
        <strain evidence="2 3">HMF5405</strain>
    </source>
</reference>
<proteinExistence type="predicted"/>
<gene>
    <name evidence="2" type="ORF">J2I46_15460</name>
</gene>
<organism evidence="2 3">
    <name type="scientific">Fibrella forsythiae</name>
    <dbReference type="NCBI Taxonomy" id="2817061"/>
    <lineage>
        <taxon>Bacteria</taxon>
        <taxon>Pseudomonadati</taxon>
        <taxon>Bacteroidota</taxon>
        <taxon>Cytophagia</taxon>
        <taxon>Cytophagales</taxon>
        <taxon>Spirosomataceae</taxon>
        <taxon>Fibrella</taxon>
    </lineage>
</organism>
<dbReference type="RefSeq" id="WP_207329939.1">
    <property type="nucleotide sequence ID" value="NZ_JAFMYW010000004.1"/>
</dbReference>
<sequence length="225" mass="25269">MKACLLILCSLLANLSLAQDHLTPAEGYFSRAAQDDKYYSLIQNRLLKGLSAWPLAKVVVLPSFEEEYVVTVDSVKGSYYVMVRSMENDLWSIRNDSARVQTAKYLETRRRIKPDLAKELNRLFFDAVSQTRYPPIKYDTLDNGQLETMTVTIADGVRYHFTAYGSGFGVRGGETHSPEEGSLMGQLVALTGRMVTIAEGNTKESEQTLKQAAQALHRKLLKPLR</sequence>
<keyword evidence="1" id="KW-0732">Signal</keyword>
<evidence type="ECO:0000313" key="3">
    <source>
        <dbReference type="Proteomes" id="UP000664628"/>
    </source>
</evidence>
<dbReference type="Proteomes" id="UP000664628">
    <property type="component" value="Unassembled WGS sequence"/>
</dbReference>
<name>A0ABS3JKM4_9BACT</name>
<protein>
    <recommendedName>
        <fullName evidence="4">DUF4136 domain-containing protein</fullName>
    </recommendedName>
</protein>
<feature type="signal peptide" evidence="1">
    <location>
        <begin position="1"/>
        <end position="18"/>
    </location>
</feature>
<evidence type="ECO:0000313" key="2">
    <source>
        <dbReference type="EMBL" id="MBO0949993.1"/>
    </source>
</evidence>
<keyword evidence="3" id="KW-1185">Reference proteome</keyword>
<feature type="chain" id="PRO_5045285573" description="DUF4136 domain-containing protein" evidence="1">
    <location>
        <begin position="19"/>
        <end position="225"/>
    </location>
</feature>
<evidence type="ECO:0008006" key="4">
    <source>
        <dbReference type="Google" id="ProtNLM"/>
    </source>
</evidence>
<accession>A0ABS3JKM4</accession>
<comment type="caution">
    <text evidence="2">The sequence shown here is derived from an EMBL/GenBank/DDBJ whole genome shotgun (WGS) entry which is preliminary data.</text>
</comment>
<dbReference type="EMBL" id="JAFMYW010000004">
    <property type="protein sequence ID" value="MBO0949993.1"/>
    <property type="molecule type" value="Genomic_DNA"/>
</dbReference>